<gene>
    <name evidence="9" type="ORF">Trco_004123</name>
</gene>
<feature type="region of interest" description="Disordered" evidence="7">
    <location>
        <begin position="386"/>
        <end position="419"/>
    </location>
</feature>
<dbReference type="PROSITE" id="PS00632">
    <property type="entry name" value="RIBOSOMAL_S4"/>
    <property type="match status" value="1"/>
</dbReference>
<dbReference type="PROSITE" id="PS50889">
    <property type="entry name" value="S4"/>
    <property type="match status" value="1"/>
</dbReference>
<feature type="compositionally biased region" description="Polar residues" evidence="7">
    <location>
        <begin position="101"/>
        <end position="111"/>
    </location>
</feature>
<accession>A0A9P8QLW9</accession>
<keyword evidence="4" id="KW-0689">Ribosomal protein</keyword>
<dbReference type="GO" id="GO:0042274">
    <property type="term" value="P:ribosomal small subunit biogenesis"/>
    <property type="evidence" value="ECO:0007669"/>
    <property type="project" value="TreeGrafter"/>
</dbReference>
<dbReference type="InterPro" id="IPR036986">
    <property type="entry name" value="S4_RNA-bd_sf"/>
</dbReference>
<evidence type="ECO:0000256" key="6">
    <source>
        <dbReference type="PROSITE-ProRule" id="PRU00182"/>
    </source>
</evidence>
<dbReference type="CDD" id="cd00165">
    <property type="entry name" value="S4"/>
    <property type="match status" value="1"/>
</dbReference>
<name>A0A9P8QLW9_9HYPO</name>
<dbReference type="SUPFAM" id="SSF55174">
    <property type="entry name" value="Alpha-L RNA-binding motif"/>
    <property type="match status" value="1"/>
</dbReference>
<organism evidence="9 10">
    <name type="scientific">Trichoderma cornu-damae</name>
    <dbReference type="NCBI Taxonomy" id="654480"/>
    <lineage>
        <taxon>Eukaryota</taxon>
        <taxon>Fungi</taxon>
        <taxon>Dikarya</taxon>
        <taxon>Ascomycota</taxon>
        <taxon>Pezizomycotina</taxon>
        <taxon>Sordariomycetes</taxon>
        <taxon>Hypocreomycetidae</taxon>
        <taxon>Hypocreales</taxon>
        <taxon>Hypocreaceae</taxon>
        <taxon>Trichoderma</taxon>
    </lineage>
</organism>
<keyword evidence="2 6" id="KW-0699">rRNA-binding</keyword>
<feature type="region of interest" description="Disordered" evidence="7">
    <location>
        <begin position="247"/>
        <end position="274"/>
    </location>
</feature>
<dbReference type="Gene3D" id="3.10.290.10">
    <property type="entry name" value="RNA-binding S4 domain"/>
    <property type="match status" value="1"/>
</dbReference>
<dbReference type="InterPro" id="IPR022801">
    <property type="entry name" value="Ribosomal_uS4"/>
</dbReference>
<comment type="caution">
    <text evidence="9">The sequence shown here is derived from an EMBL/GenBank/DDBJ whole genome shotgun (WGS) entry which is preliminary data.</text>
</comment>
<dbReference type="GO" id="GO:0005763">
    <property type="term" value="C:mitochondrial small ribosomal subunit"/>
    <property type="evidence" value="ECO:0007669"/>
    <property type="project" value="TreeGrafter"/>
</dbReference>
<dbReference type="EMBL" id="JAIWOZ010000003">
    <property type="protein sequence ID" value="KAH6607810.1"/>
    <property type="molecule type" value="Genomic_DNA"/>
</dbReference>
<evidence type="ECO:0000313" key="10">
    <source>
        <dbReference type="Proteomes" id="UP000827724"/>
    </source>
</evidence>
<dbReference type="PANTHER" id="PTHR11831">
    <property type="entry name" value="30S 40S RIBOSOMAL PROTEIN"/>
    <property type="match status" value="1"/>
</dbReference>
<dbReference type="AlphaFoldDB" id="A0A9P8QLW9"/>
<protein>
    <submittedName>
        <fullName evidence="9">30S ribosomal subunit s4</fullName>
    </submittedName>
</protein>
<dbReference type="Proteomes" id="UP000827724">
    <property type="component" value="Unassembled WGS sequence"/>
</dbReference>
<evidence type="ECO:0000256" key="5">
    <source>
        <dbReference type="ARBA" id="ARBA00023274"/>
    </source>
</evidence>
<evidence type="ECO:0000313" key="9">
    <source>
        <dbReference type="EMBL" id="KAH6607810.1"/>
    </source>
</evidence>
<dbReference type="OrthoDB" id="3356781at2759"/>
<evidence type="ECO:0000256" key="1">
    <source>
        <dbReference type="ARBA" id="ARBA00007465"/>
    </source>
</evidence>
<sequence>MRKPYRFYSLSRPKLRQSWNKYNLYNLYRQTGREPQIRGTPTFFQQKWAAKAKTRSYHGEHIPEKKWVRLFSRRLLSAVDMPPEYLAAHDGSEQAAGRGSGLTTSKVSAETFSKVPKPSTQERSRRRAPIFGDVNKLLSDQFSSMTPYMQMTFAPLERRLDTAVFRALFASSVRQARQFVIHGAVTVNGKKMVHPSYQLNPGDMFQVDIDKVMYGTGVQKASQAHQRLRENLDARQKKAERAYQNAVKKAGGRAGAENAEGEKAESEVEAVEGAEGAEGVEVVEGVEGVEGAEGEGAGSLTPEAQWRLNNRALKFLLKDVKKILKDNPKDLSAKEKKQLRLFRADAKRFLSHPEKSEADAVELIHELQLQMKTHELMRESFEKLDLKDSQTQGQPEAGAEDVQAAAVGEGEEKPELNRERQVEKGLEGLSDEQKAKAKQIIGDAQLSRDEMRKLARLLQYDEENPIDDSKPYATPWRPRPYMSAFAFIPRYLEVNPNICAAVYLRHPVARKGMAEVPTPFSYLTSQLTHNWYLERG</sequence>
<dbReference type="Pfam" id="PF01479">
    <property type="entry name" value="S4"/>
    <property type="match status" value="1"/>
</dbReference>
<comment type="similarity">
    <text evidence="1">Belongs to the universal ribosomal protein uS4 family.</text>
</comment>
<dbReference type="SMART" id="SM00363">
    <property type="entry name" value="S4"/>
    <property type="match status" value="1"/>
</dbReference>
<proteinExistence type="inferred from homology"/>
<evidence type="ECO:0000256" key="7">
    <source>
        <dbReference type="SAM" id="MobiDB-lite"/>
    </source>
</evidence>
<evidence type="ECO:0000256" key="2">
    <source>
        <dbReference type="ARBA" id="ARBA00022730"/>
    </source>
</evidence>
<keyword evidence="5" id="KW-0687">Ribonucleoprotein</keyword>
<evidence type="ECO:0000256" key="4">
    <source>
        <dbReference type="ARBA" id="ARBA00022980"/>
    </source>
</evidence>
<feature type="region of interest" description="Disordered" evidence="7">
    <location>
        <begin position="90"/>
        <end position="127"/>
    </location>
</feature>
<feature type="domain" description="RNA-binding S4" evidence="8">
    <location>
        <begin position="158"/>
        <end position="221"/>
    </location>
</feature>
<keyword evidence="3 6" id="KW-0694">RNA-binding</keyword>
<evidence type="ECO:0000256" key="3">
    <source>
        <dbReference type="ARBA" id="ARBA00022884"/>
    </source>
</evidence>
<dbReference type="InterPro" id="IPR002942">
    <property type="entry name" value="S4_RNA-bd"/>
</dbReference>
<evidence type="ECO:0000259" key="8">
    <source>
        <dbReference type="SMART" id="SM00363"/>
    </source>
</evidence>
<dbReference type="InterPro" id="IPR018079">
    <property type="entry name" value="Ribosomal_uS4_CS"/>
</dbReference>
<dbReference type="PANTHER" id="PTHR11831:SF4">
    <property type="entry name" value="SMALL RIBOSOMAL SUBUNIT PROTEIN US4M"/>
    <property type="match status" value="1"/>
</dbReference>
<reference evidence="9" key="1">
    <citation type="submission" date="2021-08" db="EMBL/GenBank/DDBJ databases">
        <title>Chromosome-Level Trichoderma cornu-damae using Hi-C Data.</title>
        <authorList>
            <person name="Kim C.S."/>
        </authorList>
    </citation>
    <scope>NUCLEOTIDE SEQUENCE</scope>
    <source>
        <strain evidence="9">KA19-0412C</strain>
    </source>
</reference>
<feature type="compositionally biased region" description="Basic and acidic residues" evidence="7">
    <location>
        <begin position="410"/>
        <end position="419"/>
    </location>
</feature>
<dbReference type="GO" id="GO:0019843">
    <property type="term" value="F:rRNA binding"/>
    <property type="evidence" value="ECO:0007669"/>
    <property type="project" value="UniProtKB-KW"/>
</dbReference>
<keyword evidence="10" id="KW-1185">Reference proteome</keyword>
<dbReference type="GO" id="GO:0003735">
    <property type="term" value="F:structural constituent of ribosome"/>
    <property type="evidence" value="ECO:0007669"/>
    <property type="project" value="TreeGrafter"/>
</dbReference>